<dbReference type="CDD" id="cd03114">
    <property type="entry name" value="MMAA-like"/>
    <property type="match status" value="1"/>
</dbReference>
<comment type="caution">
    <text evidence="3">The sequence shown here is derived from an EMBL/GenBank/DDBJ whole genome shotgun (WGS) entry which is preliminary data.</text>
</comment>
<comment type="similarity">
    <text evidence="1">Belongs to the SIMIBI class G3E GTPase family. ArgK/MeaB subfamily.</text>
</comment>
<evidence type="ECO:0000313" key="3">
    <source>
        <dbReference type="EMBL" id="GLQ05615.1"/>
    </source>
</evidence>
<gene>
    <name evidence="3" type="ORF">GCM10007924_08360</name>
</gene>
<accession>A0ABQ5U1Q9</accession>
<name>A0ABQ5U1Q9_9PROT</name>
<dbReference type="PANTHER" id="PTHR23408:SF3">
    <property type="entry name" value="METHYLMALONIC ACIDURIA TYPE A PROTEIN, MITOCHONDRIAL"/>
    <property type="match status" value="1"/>
</dbReference>
<evidence type="ECO:0000313" key="4">
    <source>
        <dbReference type="Proteomes" id="UP001161409"/>
    </source>
</evidence>
<dbReference type="RefSeq" id="WP_240953337.1">
    <property type="nucleotide sequence ID" value="NZ_VNWN01000002.1"/>
</dbReference>
<protein>
    <submittedName>
        <fullName evidence="3">GTPase</fullName>
    </submittedName>
</protein>
<dbReference type="EMBL" id="BSNF01000001">
    <property type="protein sequence ID" value="GLQ05615.1"/>
    <property type="molecule type" value="Genomic_DNA"/>
</dbReference>
<dbReference type="Gene3D" id="1.20.5.170">
    <property type="match status" value="1"/>
</dbReference>
<dbReference type="InterPro" id="IPR003593">
    <property type="entry name" value="AAA+_ATPase"/>
</dbReference>
<feature type="domain" description="AAA+ ATPase" evidence="2">
    <location>
        <begin position="44"/>
        <end position="216"/>
    </location>
</feature>
<dbReference type="InterPro" id="IPR027417">
    <property type="entry name" value="P-loop_NTPase"/>
</dbReference>
<dbReference type="Pfam" id="PF03308">
    <property type="entry name" value="MeaB"/>
    <property type="match status" value="1"/>
</dbReference>
<dbReference type="Gene3D" id="3.40.50.300">
    <property type="entry name" value="P-loop containing nucleotide triphosphate hydrolases"/>
    <property type="match status" value="1"/>
</dbReference>
<reference evidence="3" key="2">
    <citation type="submission" date="2023-01" db="EMBL/GenBank/DDBJ databases">
        <title>Draft genome sequence of Sneathiella chinensis strain NBRC 103408.</title>
        <authorList>
            <person name="Sun Q."/>
            <person name="Mori K."/>
        </authorList>
    </citation>
    <scope>NUCLEOTIDE SEQUENCE</scope>
    <source>
        <strain evidence="3">NBRC 103408</strain>
    </source>
</reference>
<dbReference type="SMART" id="SM00382">
    <property type="entry name" value="AAA"/>
    <property type="match status" value="1"/>
</dbReference>
<dbReference type="InterPro" id="IPR005129">
    <property type="entry name" value="GTPase_ArgK"/>
</dbReference>
<organism evidence="3 4">
    <name type="scientific">Sneathiella chinensis</name>
    <dbReference type="NCBI Taxonomy" id="349750"/>
    <lineage>
        <taxon>Bacteria</taxon>
        <taxon>Pseudomonadati</taxon>
        <taxon>Pseudomonadota</taxon>
        <taxon>Alphaproteobacteria</taxon>
        <taxon>Sneathiellales</taxon>
        <taxon>Sneathiellaceae</taxon>
        <taxon>Sneathiella</taxon>
    </lineage>
</organism>
<keyword evidence="4" id="KW-1185">Reference proteome</keyword>
<sequence length="319" mass="34586">MKERIISGNRRALARAITLVESVRDDHQQQAQALLSDLLPETGKSVRIGISGTPGVGKSTFIEAFGKFLTAQGHKVAVLTIDPSSKRTGGSILGDKTRMEELSRDPNAFIRPSPSGGSLGGVARRTREVMLLCEAAGYDVILIETVGVGQSETTVADMVDIFMLLLAPAGGDELQGIKRGVMELADIIVINKADGDLIPVARRAASEYRGAVSLMRPKSKHWKPKVLMTSALEKAGIDTLWETIGEYREARSADEELTRQREEQAAAWMWAELGDTLMNRLKSHEQVSVALPRMEADVKAGLISPTAAAQQLLAIFLEK</sequence>
<dbReference type="SUPFAM" id="SSF52540">
    <property type="entry name" value="P-loop containing nucleoside triphosphate hydrolases"/>
    <property type="match status" value="1"/>
</dbReference>
<dbReference type="NCBIfam" id="TIGR00750">
    <property type="entry name" value="lao"/>
    <property type="match status" value="1"/>
</dbReference>
<dbReference type="PANTHER" id="PTHR23408">
    <property type="entry name" value="METHYLMALONYL-COA MUTASE"/>
    <property type="match status" value="1"/>
</dbReference>
<dbReference type="Proteomes" id="UP001161409">
    <property type="component" value="Unassembled WGS sequence"/>
</dbReference>
<evidence type="ECO:0000256" key="1">
    <source>
        <dbReference type="ARBA" id="ARBA00009625"/>
    </source>
</evidence>
<evidence type="ECO:0000259" key="2">
    <source>
        <dbReference type="SMART" id="SM00382"/>
    </source>
</evidence>
<proteinExistence type="inferred from homology"/>
<reference evidence="3" key="1">
    <citation type="journal article" date="2014" name="Int. J. Syst. Evol. Microbiol.">
        <title>Complete genome of a new Firmicutes species belonging to the dominant human colonic microbiota ('Ruminococcus bicirculans') reveals two chromosomes and a selective capacity to utilize plant glucans.</title>
        <authorList>
            <consortium name="NISC Comparative Sequencing Program"/>
            <person name="Wegmann U."/>
            <person name="Louis P."/>
            <person name="Goesmann A."/>
            <person name="Henrissat B."/>
            <person name="Duncan S.H."/>
            <person name="Flint H.J."/>
        </authorList>
    </citation>
    <scope>NUCLEOTIDE SEQUENCE</scope>
    <source>
        <strain evidence="3">NBRC 103408</strain>
    </source>
</reference>
<dbReference type="NCBIfam" id="NF006958">
    <property type="entry name" value="PRK09435.1"/>
    <property type="match status" value="1"/>
</dbReference>
<dbReference type="Gene3D" id="1.10.287.130">
    <property type="match status" value="1"/>
</dbReference>